<dbReference type="GO" id="GO:0004415">
    <property type="term" value="F:hyalurononglucosaminidase activity"/>
    <property type="evidence" value="ECO:0007669"/>
    <property type="project" value="UniProtKB-UniRule"/>
</dbReference>
<comment type="similarity">
    <text evidence="1 3">Belongs to the glycosyl hydrolase 56 family.</text>
</comment>
<dbReference type="Proteomes" id="UP000271889">
    <property type="component" value="Unassembled WGS sequence"/>
</dbReference>
<name>A0A3P6R2V9_CYLGO</name>
<feature type="signal peptide" evidence="4">
    <location>
        <begin position="1"/>
        <end position="18"/>
    </location>
</feature>
<keyword evidence="3" id="KW-0378">Hydrolase</keyword>
<organism evidence="5 6">
    <name type="scientific">Cylicostephanus goldi</name>
    <name type="common">Nematode worm</name>
    <dbReference type="NCBI Taxonomy" id="71465"/>
    <lineage>
        <taxon>Eukaryota</taxon>
        <taxon>Metazoa</taxon>
        <taxon>Ecdysozoa</taxon>
        <taxon>Nematoda</taxon>
        <taxon>Chromadorea</taxon>
        <taxon>Rhabditida</taxon>
        <taxon>Rhabditina</taxon>
        <taxon>Rhabditomorpha</taxon>
        <taxon>Strongyloidea</taxon>
        <taxon>Strongylidae</taxon>
        <taxon>Cylicostephanus</taxon>
    </lineage>
</organism>
<dbReference type="InterPro" id="IPR013785">
    <property type="entry name" value="Aldolase_TIM"/>
</dbReference>
<evidence type="ECO:0000313" key="6">
    <source>
        <dbReference type="Proteomes" id="UP000271889"/>
    </source>
</evidence>
<reference evidence="5 6" key="1">
    <citation type="submission" date="2018-11" db="EMBL/GenBank/DDBJ databases">
        <authorList>
            <consortium name="Pathogen Informatics"/>
        </authorList>
    </citation>
    <scope>NUCLEOTIDE SEQUENCE [LARGE SCALE GENOMIC DNA]</scope>
</reference>
<dbReference type="GO" id="GO:0005975">
    <property type="term" value="P:carbohydrate metabolic process"/>
    <property type="evidence" value="ECO:0007669"/>
    <property type="project" value="InterPro"/>
</dbReference>
<dbReference type="InterPro" id="IPR018155">
    <property type="entry name" value="Hyaluronidase"/>
</dbReference>
<evidence type="ECO:0000313" key="5">
    <source>
        <dbReference type="EMBL" id="VDK49663.1"/>
    </source>
</evidence>
<dbReference type="AlphaFoldDB" id="A0A3P6R2V9"/>
<accession>A0A3P6R2V9</accession>
<comment type="catalytic activity">
    <reaction evidence="3">
        <text>Random hydrolysis of (1-&gt;4)-linkages between N-acetyl-beta-D-glucosamine and D-glucuronate residues in hyaluronate.</text>
        <dbReference type="EC" id="3.2.1.35"/>
    </reaction>
</comment>
<evidence type="ECO:0000256" key="4">
    <source>
        <dbReference type="SAM" id="SignalP"/>
    </source>
</evidence>
<dbReference type="GO" id="GO:0030214">
    <property type="term" value="P:hyaluronan catabolic process"/>
    <property type="evidence" value="ECO:0007669"/>
    <property type="project" value="TreeGrafter"/>
</dbReference>
<feature type="chain" id="PRO_5018073134" description="Hyaluronidase" evidence="4">
    <location>
        <begin position="19"/>
        <end position="236"/>
    </location>
</feature>
<evidence type="ECO:0000256" key="1">
    <source>
        <dbReference type="ARBA" id="ARBA00008871"/>
    </source>
</evidence>
<evidence type="ECO:0000256" key="3">
    <source>
        <dbReference type="RuleBase" id="RU610713"/>
    </source>
</evidence>
<dbReference type="SUPFAM" id="SSF51445">
    <property type="entry name" value="(Trans)glycosidases"/>
    <property type="match status" value="1"/>
</dbReference>
<protein>
    <recommendedName>
        <fullName evidence="3">Hyaluronidase</fullName>
        <ecNumber evidence="3">3.2.1.35</ecNumber>
    </recommendedName>
</protein>
<keyword evidence="2" id="KW-1015">Disulfide bond</keyword>
<proteinExistence type="inferred from homology"/>
<dbReference type="Gene3D" id="3.20.20.70">
    <property type="entry name" value="Aldolase class I"/>
    <property type="match status" value="2"/>
</dbReference>
<keyword evidence="3" id="KW-0326">Glycosidase</keyword>
<dbReference type="InterPro" id="IPR017853">
    <property type="entry name" value="GH"/>
</dbReference>
<keyword evidence="4" id="KW-0732">Signal</keyword>
<dbReference type="PANTHER" id="PTHR11769">
    <property type="entry name" value="HYALURONIDASE"/>
    <property type="match status" value="1"/>
</dbReference>
<dbReference type="EMBL" id="UYRV01003009">
    <property type="protein sequence ID" value="VDK49663.1"/>
    <property type="molecule type" value="Genomic_DNA"/>
</dbReference>
<dbReference type="PANTHER" id="PTHR11769:SF35">
    <property type="entry name" value="HYALURONIDASE"/>
    <property type="match status" value="1"/>
</dbReference>
<dbReference type="EC" id="3.2.1.35" evidence="3"/>
<dbReference type="Pfam" id="PF01630">
    <property type="entry name" value="Glyco_hydro_56"/>
    <property type="match status" value="1"/>
</dbReference>
<evidence type="ECO:0000256" key="2">
    <source>
        <dbReference type="ARBA" id="ARBA00023157"/>
    </source>
</evidence>
<dbReference type="OrthoDB" id="5796153at2759"/>
<keyword evidence="6" id="KW-1185">Reference proteome</keyword>
<sequence>MKGVSAATVLPLLMKAFSTIWEYPSQQCHNKSVYGEKYKIDFKKYNITTNTKFTFNGDKIVIFYETNFGLYPYYKNYNMDHPVNGGIPQQCNLTAHLEKAEKDINMSIPDENFSGYAIIDFEKWRPLFSENDWMKKRVGICSVTAFRTLFRRFFLKTIELGKRIRKNAKWGFYGFPYCNYDAGNGTYQCQDKYKKWNDEMKFIFNASQALFPSIYLSNNTKQKPRQRFFYTQVRPC</sequence>
<gene>
    <name evidence="5" type="ORF">CGOC_LOCUS1572</name>
</gene>
<dbReference type="PRINTS" id="PR00846">
    <property type="entry name" value="GLHYDRLASE56"/>
</dbReference>